<dbReference type="SUPFAM" id="SSF53807">
    <property type="entry name" value="Helical backbone' metal receptor"/>
    <property type="match status" value="1"/>
</dbReference>
<organism evidence="3 4">
    <name type="scientific">Methanospirillum lacunae</name>
    <dbReference type="NCBI Taxonomy" id="668570"/>
    <lineage>
        <taxon>Archaea</taxon>
        <taxon>Methanobacteriati</taxon>
        <taxon>Methanobacteriota</taxon>
        <taxon>Stenosarchaea group</taxon>
        <taxon>Methanomicrobia</taxon>
        <taxon>Methanomicrobiales</taxon>
        <taxon>Methanospirillaceae</taxon>
        <taxon>Methanospirillum</taxon>
    </lineage>
</organism>
<evidence type="ECO:0000256" key="1">
    <source>
        <dbReference type="SAM" id="Phobius"/>
    </source>
</evidence>
<feature type="domain" description="Fe/B12 periplasmic-binding" evidence="2">
    <location>
        <begin position="68"/>
        <end position="332"/>
    </location>
</feature>
<dbReference type="InterPro" id="IPR002491">
    <property type="entry name" value="ABC_transptr_periplasmic_BD"/>
</dbReference>
<proteinExistence type="predicted"/>
<reference evidence="3 4" key="1">
    <citation type="submission" date="2018-05" db="EMBL/GenBank/DDBJ databases">
        <title>Draft genome of Methanospirillum lacunae Ki8-1.</title>
        <authorList>
            <person name="Dueholm M.S."/>
            <person name="Nielsen P.H."/>
            <person name="Bakmann L.F."/>
            <person name="Otzen D.E."/>
        </authorList>
    </citation>
    <scope>NUCLEOTIDE SEQUENCE [LARGE SCALE GENOMIC DNA]</scope>
    <source>
        <strain evidence="3 4">Ki8-1</strain>
    </source>
</reference>
<dbReference type="AlphaFoldDB" id="A0A2V2MXF0"/>
<dbReference type="Proteomes" id="UP000245657">
    <property type="component" value="Unassembled WGS sequence"/>
</dbReference>
<dbReference type="Gene3D" id="3.40.50.1980">
    <property type="entry name" value="Nitrogenase molybdenum iron protein domain"/>
    <property type="match status" value="2"/>
</dbReference>
<keyword evidence="1" id="KW-0472">Membrane</keyword>
<protein>
    <submittedName>
        <fullName evidence="3">Transporter</fullName>
    </submittedName>
</protein>
<keyword evidence="4" id="KW-1185">Reference proteome</keyword>
<name>A0A2V2MXF0_9EURY</name>
<comment type="caution">
    <text evidence="3">The sequence shown here is derived from an EMBL/GenBank/DDBJ whole genome shotgun (WGS) entry which is preliminary data.</text>
</comment>
<dbReference type="CDD" id="cd01142">
    <property type="entry name" value="TroA_e"/>
    <property type="match status" value="1"/>
</dbReference>
<keyword evidence="1" id="KW-0812">Transmembrane</keyword>
<dbReference type="EMBL" id="QGMY01000007">
    <property type="protein sequence ID" value="PWR72079.1"/>
    <property type="molecule type" value="Genomic_DNA"/>
</dbReference>
<evidence type="ECO:0000259" key="2">
    <source>
        <dbReference type="PROSITE" id="PS50983"/>
    </source>
</evidence>
<evidence type="ECO:0000313" key="3">
    <source>
        <dbReference type="EMBL" id="PWR72079.1"/>
    </source>
</evidence>
<dbReference type="PANTHER" id="PTHR30535">
    <property type="entry name" value="VITAMIN B12-BINDING PROTEIN"/>
    <property type="match status" value="1"/>
</dbReference>
<feature type="transmembrane region" description="Helical" evidence="1">
    <location>
        <begin position="20"/>
        <end position="43"/>
    </location>
</feature>
<dbReference type="Gene3D" id="1.20.58.2180">
    <property type="match status" value="1"/>
</dbReference>
<dbReference type="PANTHER" id="PTHR30535:SF34">
    <property type="entry name" value="MOLYBDATE-BINDING PROTEIN MOLA"/>
    <property type="match status" value="1"/>
</dbReference>
<dbReference type="InterPro" id="IPR050902">
    <property type="entry name" value="ABC_Transporter_SBP"/>
</dbReference>
<evidence type="ECO:0000313" key="4">
    <source>
        <dbReference type="Proteomes" id="UP000245657"/>
    </source>
</evidence>
<sequence>MFSKIHDGDRMKIGIDEKILRYITIFAVIALAVITTIGCTSAASTSSDTRTITDMAGTTSTIPVDVNRIGVSYPAMNQVIFMLGGADKIVATSSTVDTLPWLIKLYPQIKSIPQSLNTEVNMEELVKDNPDVVIMALSANTTTSKKIRDLGMPVVELNVSTPEQLKQAVSIVGDILGPDAKLKAKEFSDYYDSNIKLVSSKTADLPKDQKPKVLYTANNPLNTEGIGSIVTNWIELGGGVNVAAENGISGTFKDISMEDVVKWNPDIIVVRDAAQKPKIMEDPQWKEINAVKNGKVYVSPKDVYAWCVRSACASLMPVWSAKTFHPELFADVDMNQVVRDYCKKFYGYDPSDSEINDILNPTV</sequence>
<keyword evidence="1" id="KW-1133">Transmembrane helix</keyword>
<dbReference type="PROSITE" id="PS50983">
    <property type="entry name" value="FE_B12_PBP"/>
    <property type="match status" value="1"/>
</dbReference>
<gene>
    <name evidence="3" type="ORF">DK846_08805</name>
</gene>
<accession>A0A2V2MXF0</accession>
<dbReference type="Pfam" id="PF01497">
    <property type="entry name" value="Peripla_BP_2"/>
    <property type="match status" value="1"/>
</dbReference>